<dbReference type="PANTHER" id="PTHR35936:SF19">
    <property type="entry name" value="AMINO-ACID-BINDING PROTEIN YXEM-RELATED"/>
    <property type="match status" value="1"/>
</dbReference>
<dbReference type="Gene3D" id="3.40.190.10">
    <property type="entry name" value="Periplasmic binding protein-like II"/>
    <property type="match status" value="2"/>
</dbReference>
<dbReference type="PANTHER" id="PTHR35936">
    <property type="entry name" value="MEMBRANE-BOUND LYTIC MUREIN TRANSGLYCOSYLASE F"/>
    <property type="match status" value="1"/>
</dbReference>
<evidence type="ECO:0000259" key="3">
    <source>
        <dbReference type="Pfam" id="PF00497"/>
    </source>
</evidence>
<dbReference type="Pfam" id="PF00497">
    <property type="entry name" value="SBP_bac_3"/>
    <property type="match status" value="1"/>
</dbReference>
<dbReference type="AlphaFoldDB" id="A6EVN1"/>
<dbReference type="Proteomes" id="UP000005856">
    <property type="component" value="Unassembled WGS sequence"/>
</dbReference>
<gene>
    <name evidence="4" type="ORF">MDG893_06720</name>
</gene>
<evidence type="ECO:0000256" key="1">
    <source>
        <dbReference type="ARBA" id="ARBA00010333"/>
    </source>
</evidence>
<dbReference type="EMBL" id="ABCP01000002">
    <property type="protein sequence ID" value="EDM49068.1"/>
    <property type="molecule type" value="Genomic_DNA"/>
</dbReference>
<evidence type="ECO:0000256" key="2">
    <source>
        <dbReference type="ARBA" id="ARBA00022729"/>
    </source>
</evidence>
<dbReference type="InterPro" id="IPR001638">
    <property type="entry name" value="Solute-binding_3/MltF_N"/>
</dbReference>
<keyword evidence="5" id="KW-1185">Reference proteome</keyword>
<comment type="caution">
    <text evidence="4">The sequence shown here is derived from an EMBL/GenBank/DDBJ whole genome shotgun (WGS) entry which is preliminary data.</text>
</comment>
<dbReference type="eggNOG" id="COG0834">
    <property type="taxonomic scope" value="Bacteria"/>
</dbReference>
<organism evidence="4 5">
    <name type="scientific">Marinobacter algicola DG893</name>
    <dbReference type="NCBI Taxonomy" id="443152"/>
    <lineage>
        <taxon>Bacteria</taxon>
        <taxon>Pseudomonadati</taxon>
        <taxon>Pseudomonadota</taxon>
        <taxon>Gammaproteobacteria</taxon>
        <taxon>Pseudomonadales</taxon>
        <taxon>Marinobacteraceae</taxon>
        <taxon>Marinobacter</taxon>
    </lineage>
</organism>
<name>A6EVN1_9GAMM</name>
<keyword evidence="4" id="KW-0808">Transferase</keyword>
<reference evidence="4 5" key="1">
    <citation type="submission" date="2007-06" db="EMBL/GenBank/DDBJ databases">
        <authorList>
            <person name="Green D."/>
            <person name="Ferriera S."/>
            <person name="Johnson J."/>
            <person name="Kravitz S."/>
            <person name="Beeson K."/>
            <person name="Sutton G."/>
            <person name="Rogers Y.-H."/>
            <person name="Friedman R."/>
            <person name="Frazier M."/>
            <person name="Venter J.C."/>
        </authorList>
    </citation>
    <scope>NUCLEOTIDE SEQUENCE [LARGE SCALE GENOMIC DNA]</scope>
    <source>
        <strain evidence="4 5">DG893</strain>
    </source>
</reference>
<dbReference type="STRING" id="443152.MDG893_06720"/>
<protein>
    <submittedName>
        <fullName evidence="4">Histidine kinase</fullName>
    </submittedName>
</protein>
<evidence type="ECO:0000313" key="4">
    <source>
        <dbReference type="EMBL" id="EDM49068.1"/>
    </source>
</evidence>
<dbReference type="GO" id="GO:0016301">
    <property type="term" value="F:kinase activity"/>
    <property type="evidence" value="ECO:0007669"/>
    <property type="project" value="UniProtKB-KW"/>
</dbReference>
<keyword evidence="4" id="KW-0418">Kinase</keyword>
<sequence>MVREVARQSGLDIEFRAGTWPEVFGAFERGEMDIIEGISYNDDRARAVQFTKPYHICQMHLMHDPVNPLKNIDSLESLNDYRIGVVRDVYFRDALQTPGWWSPT</sequence>
<evidence type="ECO:0000313" key="5">
    <source>
        <dbReference type="Proteomes" id="UP000005856"/>
    </source>
</evidence>
<comment type="similarity">
    <text evidence="1">Belongs to the bacterial solute-binding protein 3 family.</text>
</comment>
<keyword evidence="2" id="KW-0732">Signal</keyword>
<proteinExistence type="inferred from homology"/>
<dbReference type="SUPFAM" id="SSF53850">
    <property type="entry name" value="Periplasmic binding protein-like II"/>
    <property type="match status" value="1"/>
</dbReference>
<accession>A6EVN1</accession>
<feature type="domain" description="Solute-binding protein family 3/N-terminal" evidence="3">
    <location>
        <begin position="1"/>
        <end position="61"/>
    </location>
</feature>